<name>A0AAV9AGV5_ACOGR</name>
<gene>
    <name evidence="1" type="ORF">QJS04_geneDACA009251</name>
</gene>
<dbReference type="AlphaFoldDB" id="A0AAV9AGV5"/>
<evidence type="ECO:0000313" key="2">
    <source>
        <dbReference type="Proteomes" id="UP001179952"/>
    </source>
</evidence>
<dbReference type="EMBL" id="JAUJYN010000009">
    <property type="protein sequence ID" value="KAK1263412.1"/>
    <property type="molecule type" value="Genomic_DNA"/>
</dbReference>
<organism evidence="1 2">
    <name type="scientific">Acorus gramineus</name>
    <name type="common">Dwarf sweet flag</name>
    <dbReference type="NCBI Taxonomy" id="55184"/>
    <lineage>
        <taxon>Eukaryota</taxon>
        <taxon>Viridiplantae</taxon>
        <taxon>Streptophyta</taxon>
        <taxon>Embryophyta</taxon>
        <taxon>Tracheophyta</taxon>
        <taxon>Spermatophyta</taxon>
        <taxon>Magnoliopsida</taxon>
        <taxon>Liliopsida</taxon>
        <taxon>Acoraceae</taxon>
        <taxon>Acorus</taxon>
    </lineage>
</organism>
<keyword evidence="2" id="KW-1185">Reference proteome</keyword>
<accession>A0AAV9AGV5</accession>
<evidence type="ECO:0000313" key="1">
    <source>
        <dbReference type="EMBL" id="KAK1263412.1"/>
    </source>
</evidence>
<sequence length="53" mass="6235">MQFCSVESLVQCELQMLFLWKPWINNRNPSWVSLNSMLGVLQDLILVRLLNVD</sequence>
<proteinExistence type="predicted"/>
<reference evidence="1" key="1">
    <citation type="journal article" date="2023" name="Nat. Commun.">
        <title>Diploid and tetraploid genomes of Acorus and the evolution of monocots.</title>
        <authorList>
            <person name="Ma L."/>
            <person name="Liu K.W."/>
            <person name="Li Z."/>
            <person name="Hsiao Y.Y."/>
            <person name="Qi Y."/>
            <person name="Fu T."/>
            <person name="Tang G.D."/>
            <person name="Zhang D."/>
            <person name="Sun W.H."/>
            <person name="Liu D.K."/>
            <person name="Li Y."/>
            <person name="Chen G.Z."/>
            <person name="Liu X.D."/>
            <person name="Liao X.Y."/>
            <person name="Jiang Y.T."/>
            <person name="Yu X."/>
            <person name="Hao Y."/>
            <person name="Huang J."/>
            <person name="Zhao X.W."/>
            <person name="Ke S."/>
            <person name="Chen Y.Y."/>
            <person name="Wu W.L."/>
            <person name="Hsu J.L."/>
            <person name="Lin Y.F."/>
            <person name="Huang M.D."/>
            <person name="Li C.Y."/>
            <person name="Huang L."/>
            <person name="Wang Z.W."/>
            <person name="Zhao X."/>
            <person name="Zhong W.Y."/>
            <person name="Peng D.H."/>
            <person name="Ahmad S."/>
            <person name="Lan S."/>
            <person name="Zhang J.S."/>
            <person name="Tsai W.C."/>
            <person name="Van de Peer Y."/>
            <person name="Liu Z.J."/>
        </authorList>
    </citation>
    <scope>NUCLEOTIDE SEQUENCE</scope>
    <source>
        <strain evidence="1">SCP</strain>
    </source>
</reference>
<comment type="caution">
    <text evidence="1">The sequence shown here is derived from an EMBL/GenBank/DDBJ whole genome shotgun (WGS) entry which is preliminary data.</text>
</comment>
<reference evidence="1" key="2">
    <citation type="submission" date="2023-06" db="EMBL/GenBank/DDBJ databases">
        <authorList>
            <person name="Ma L."/>
            <person name="Liu K.-W."/>
            <person name="Li Z."/>
            <person name="Hsiao Y.-Y."/>
            <person name="Qi Y."/>
            <person name="Fu T."/>
            <person name="Tang G."/>
            <person name="Zhang D."/>
            <person name="Sun W.-H."/>
            <person name="Liu D.-K."/>
            <person name="Li Y."/>
            <person name="Chen G.-Z."/>
            <person name="Liu X.-D."/>
            <person name="Liao X.-Y."/>
            <person name="Jiang Y.-T."/>
            <person name="Yu X."/>
            <person name="Hao Y."/>
            <person name="Huang J."/>
            <person name="Zhao X.-W."/>
            <person name="Ke S."/>
            <person name="Chen Y.-Y."/>
            <person name="Wu W.-L."/>
            <person name="Hsu J.-L."/>
            <person name="Lin Y.-F."/>
            <person name="Huang M.-D."/>
            <person name="Li C.-Y."/>
            <person name="Huang L."/>
            <person name="Wang Z.-W."/>
            <person name="Zhao X."/>
            <person name="Zhong W.-Y."/>
            <person name="Peng D.-H."/>
            <person name="Ahmad S."/>
            <person name="Lan S."/>
            <person name="Zhang J.-S."/>
            <person name="Tsai W.-C."/>
            <person name="Van De Peer Y."/>
            <person name="Liu Z.-J."/>
        </authorList>
    </citation>
    <scope>NUCLEOTIDE SEQUENCE</scope>
    <source>
        <strain evidence="1">SCP</strain>
        <tissue evidence="1">Leaves</tissue>
    </source>
</reference>
<protein>
    <submittedName>
        <fullName evidence="1">Uncharacterized protein</fullName>
    </submittedName>
</protein>
<dbReference type="Proteomes" id="UP001179952">
    <property type="component" value="Unassembled WGS sequence"/>
</dbReference>